<proteinExistence type="predicted"/>
<gene>
    <name evidence="1" type="ORF">V3I07_04380</name>
</gene>
<protein>
    <submittedName>
        <fullName evidence="1">Uncharacterized protein</fullName>
    </submittedName>
</protein>
<dbReference type="EMBL" id="JAZGZP010000005">
    <property type="protein sequence ID" value="MFK7000130.1"/>
    <property type="molecule type" value="Genomic_DNA"/>
</dbReference>
<reference evidence="1 2" key="1">
    <citation type="submission" date="2024-02" db="EMBL/GenBank/DDBJ databases">
        <title>Comparative Genomic Analysis of Flavobacterium Species Causing Columnaris Disease of Freshwater Fish in Thailand: Insights into Virulence and Resistance Mechanisms.</title>
        <authorList>
            <person name="Nguyen D."/>
            <person name="Chokmangmeepisarn P."/>
            <person name="Khianchaikhan K."/>
            <person name="Morishita M."/>
            <person name="Bunnoy A."/>
            <person name="Rodkhum C."/>
        </authorList>
    </citation>
    <scope>NUCLEOTIDE SEQUENCE [LARGE SCALE GENOMIC DNA]</scope>
    <source>
        <strain evidence="1 2">CNRT2201</strain>
    </source>
</reference>
<sequence>MPVLFGIERQVYYPKIKCRNKTQLVGQMVIEFRTQIPRIDSKKRYYLLNEDVQQLKISRDKFIDILRTNHLLILPKHSYNITTNSHHRFRKCKNQLLDLQINRSEQVFWGQTSLILNKEKTHVI</sequence>
<accession>A0ABW8P787</accession>
<comment type="caution">
    <text evidence="1">The sequence shown here is derived from an EMBL/GenBank/DDBJ whole genome shotgun (WGS) entry which is preliminary data.</text>
</comment>
<name>A0ABW8P787_9FLAO</name>
<organism evidence="1 2">
    <name type="scientific">Flavobacterium oreochromis</name>
    <dbReference type="NCBI Taxonomy" id="2906078"/>
    <lineage>
        <taxon>Bacteria</taxon>
        <taxon>Pseudomonadati</taxon>
        <taxon>Bacteroidota</taxon>
        <taxon>Flavobacteriia</taxon>
        <taxon>Flavobacteriales</taxon>
        <taxon>Flavobacteriaceae</taxon>
        <taxon>Flavobacterium</taxon>
    </lineage>
</organism>
<evidence type="ECO:0000313" key="1">
    <source>
        <dbReference type="EMBL" id="MFK7000130.1"/>
    </source>
</evidence>
<dbReference type="RefSeq" id="WP_088400761.1">
    <property type="nucleotide sequence ID" value="NZ_CP067377.1"/>
</dbReference>
<evidence type="ECO:0000313" key="2">
    <source>
        <dbReference type="Proteomes" id="UP001621706"/>
    </source>
</evidence>
<keyword evidence="2" id="KW-1185">Reference proteome</keyword>
<dbReference type="Proteomes" id="UP001621706">
    <property type="component" value="Unassembled WGS sequence"/>
</dbReference>